<keyword evidence="2" id="KW-1185">Reference proteome</keyword>
<dbReference type="EMBL" id="AAYA01000009">
    <property type="protein sequence ID" value="EBA07419.1"/>
    <property type="molecule type" value="Genomic_DNA"/>
</dbReference>
<evidence type="ECO:0000313" key="1">
    <source>
        <dbReference type="EMBL" id="EBA07419.1"/>
    </source>
</evidence>
<sequence length="199" mass="22332">MIVTTIEDALKLLLDWVGRPDIVIPERDMTPGQLPCLKPVTEVSDALGTDVFHSGLPLLLTQDRIFRPEELHASSNGYITFIVENQGVYSLGYRPDYPERLFVSGDWVTGSEETVPPGWRRLQMTPEDALIMTVLVNGFFGLSGHLRTRDEPDFNTLPPETDVRVWHHPAMGAHWPGFWTNSASSMLHFGGFGQTLMRA</sequence>
<dbReference type="OrthoDB" id="7827238at2"/>
<evidence type="ECO:0000313" key="2">
    <source>
        <dbReference type="Proteomes" id="UP000005713"/>
    </source>
</evidence>
<organism evidence="1 2">
    <name type="scientific">Sagittula stellata (strain ATCC 700073 / DSM 11524 / E-37)</name>
    <dbReference type="NCBI Taxonomy" id="388399"/>
    <lineage>
        <taxon>Bacteria</taxon>
        <taxon>Pseudomonadati</taxon>
        <taxon>Pseudomonadota</taxon>
        <taxon>Alphaproteobacteria</taxon>
        <taxon>Rhodobacterales</taxon>
        <taxon>Roseobacteraceae</taxon>
        <taxon>Sagittula</taxon>
    </lineage>
</organism>
<proteinExistence type="predicted"/>
<keyword evidence="1" id="KW-0436">Ligase</keyword>
<keyword evidence="1" id="KW-0030">Aminoacyl-tRNA synthetase</keyword>
<dbReference type="GO" id="GO:0004825">
    <property type="term" value="F:methionine-tRNA ligase activity"/>
    <property type="evidence" value="ECO:0007669"/>
    <property type="project" value="UniProtKB-EC"/>
</dbReference>
<dbReference type="RefSeq" id="WP_005860403.1">
    <property type="nucleotide sequence ID" value="NZ_AAYA01000009.1"/>
</dbReference>
<comment type="caution">
    <text evidence="1">The sequence shown here is derived from an EMBL/GenBank/DDBJ whole genome shotgun (WGS) entry which is preliminary data.</text>
</comment>
<gene>
    <name evidence="1" type="primary">metG</name>
    <name evidence="1" type="ORF">SSE37_21510</name>
</gene>
<dbReference type="AlphaFoldDB" id="A3K5N0"/>
<accession>A3K5N0</accession>
<reference evidence="1 2" key="1">
    <citation type="submission" date="2006-06" db="EMBL/GenBank/DDBJ databases">
        <authorList>
            <person name="Moran M.A."/>
            <person name="Ferriera S."/>
            <person name="Johnson J."/>
            <person name="Kravitz S."/>
            <person name="Beeson K."/>
            <person name="Sutton G."/>
            <person name="Rogers Y.-H."/>
            <person name="Friedman R."/>
            <person name="Frazier M."/>
            <person name="Venter J.C."/>
        </authorList>
    </citation>
    <scope>NUCLEOTIDE SEQUENCE [LARGE SCALE GENOMIC DNA]</scope>
    <source>
        <strain evidence="1 2">E-37</strain>
    </source>
</reference>
<name>A3K5N0_SAGS3</name>
<dbReference type="Proteomes" id="UP000005713">
    <property type="component" value="Unassembled WGS sequence"/>
</dbReference>
<protein>
    <submittedName>
        <fullName evidence="1">Methionyl-tRNA synthetase</fullName>
        <ecNumber evidence="1">6.1.1.10</ecNumber>
    </submittedName>
</protein>
<dbReference type="EC" id="6.1.1.10" evidence="1"/>